<accession>C0D5W7</accession>
<dbReference type="HOGENOM" id="CLU_168120_2_0_9"/>
<reference evidence="1 2" key="1">
    <citation type="submission" date="2009-01" db="EMBL/GenBank/DDBJ databases">
        <authorList>
            <person name="Fulton L."/>
            <person name="Clifton S."/>
            <person name="Fulton B."/>
            <person name="Xu J."/>
            <person name="Minx P."/>
            <person name="Pepin K.H."/>
            <person name="Johnson M."/>
            <person name="Bhonagiri V."/>
            <person name="Nash W.E."/>
            <person name="Mardis E.R."/>
            <person name="Wilson R.K."/>
        </authorList>
    </citation>
    <scope>NUCLEOTIDE SEQUENCE [LARGE SCALE GENOMIC DNA]</scope>
    <source>
        <strain evidence="1 2">DSM 15981</strain>
    </source>
</reference>
<dbReference type="Pfam" id="PF16079">
    <property type="entry name" value="Phage_holin_5_2"/>
    <property type="match status" value="1"/>
</dbReference>
<keyword evidence="2" id="KW-1185">Reference proteome</keyword>
<dbReference type="EMBL" id="ACCJ01000383">
    <property type="protein sequence ID" value="EEG53281.1"/>
    <property type="molecule type" value="Genomic_DNA"/>
</dbReference>
<sequence>MFPVFTETGGKLEFLNDFMLPVVVGICLCTGFIVKKWVRDVDNKYIPTIVAVLGVVTASWISGWIFTPQVVLSGLISGLASTGMHQLLKQYIEGNHGRNAGYDHTGSDEV</sequence>
<dbReference type="Proteomes" id="UP000004756">
    <property type="component" value="Unassembled WGS sequence"/>
</dbReference>
<dbReference type="AlphaFoldDB" id="C0D5W7"/>
<gene>
    <name evidence="1" type="ORF">CLOSTASPAR_04663</name>
</gene>
<comment type="caution">
    <text evidence="1">The sequence shown here is derived from an EMBL/GenBank/DDBJ whole genome shotgun (WGS) entry which is preliminary data.</text>
</comment>
<evidence type="ECO:0000313" key="1">
    <source>
        <dbReference type="EMBL" id="EEG53281.1"/>
    </source>
</evidence>
<protein>
    <submittedName>
        <fullName evidence="1">Holin</fullName>
    </submittedName>
</protein>
<organism evidence="1 2">
    <name type="scientific">[Clostridium] asparagiforme DSM 15981</name>
    <dbReference type="NCBI Taxonomy" id="518636"/>
    <lineage>
        <taxon>Bacteria</taxon>
        <taxon>Bacillati</taxon>
        <taxon>Bacillota</taxon>
        <taxon>Clostridia</taxon>
        <taxon>Lachnospirales</taxon>
        <taxon>Lachnospiraceae</taxon>
        <taxon>Enterocloster</taxon>
    </lineage>
</organism>
<proteinExistence type="predicted"/>
<dbReference type="InterPro" id="IPR032111">
    <property type="entry name" value="Clostridium_phage_holin"/>
</dbReference>
<name>C0D5W7_9FIRM</name>
<reference evidence="1 2" key="2">
    <citation type="submission" date="2009-02" db="EMBL/GenBank/DDBJ databases">
        <title>Draft genome sequence of Clostridium asparagiforme (DSM 15981).</title>
        <authorList>
            <person name="Sudarsanam P."/>
            <person name="Ley R."/>
            <person name="Guruge J."/>
            <person name="Turnbaugh P.J."/>
            <person name="Mahowald M."/>
            <person name="Liep D."/>
            <person name="Gordon J."/>
        </authorList>
    </citation>
    <scope>NUCLEOTIDE SEQUENCE [LARGE SCALE GENOMIC DNA]</scope>
    <source>
        <strain evidence="1 2">DSM 15981</strain>
    </source>
</reference>
<evidence type="ECO:0000313" key="2">
    <source>
        <dbReference type="Proteomes" id="UP000004756"/>
    </source>
</evidence>